<protein>
    <submittedName>
        <fullName evidence="1">Uncharacterized protein</fullName>
    </submittedName>
</protein>
<dbReference type="EMBL" id="QZFU01000036">
    <property type="protein sequence ID" value="RJO70901.1"/>
    <property type="molecule type" value="Genomic_DNA"/>
</dbReference>
<reference evidence="1 2" key="1">
    <citation type="submission" date="2018-09" db="EMBL/GenBank/DDBJ databases">
        <title>YIM PH21274 draft genome.</title>
        <authorList>
            <person name="Miao C."/>
        </authorList>
    </citation>
    <scope>NUCLEOTIDE SEQUENCE [LARGE SCALE GENOMIC DNA]</scope>
    <source>
        <strain evidence="1 2">YIM PH 21724</strain>
    </source>
</reference>
<dbReference type="AlphaFoldDB" id="A0A3A4KBC4"/>
<sequence>MQRPDFEQQLRSRGGGLVSDLPGGALAALRERLGAADIQAGVILLAAPNTAQFRLVLFDQPPQLTRFLSDRPEIGARQAVARLRIRPPGASRALDDYSFTLGALSAPEPVRVSARDDLDGESFAVSEVPGLGRIEEIVDTAIARGEVPGGEVTALVVGRFGREIRIVTNVVSPRTEAVVEFDRTGAYLRTRQA</sequence>
<dbReference type="Proteomes" id="UP000266677">
    <property type="component" value="Unassembled WGS sequence"/>
</dbReference>
<proteinExistence type="predicted"/>
<comment type="caution">
    <text evidence="1">The sequence shown here is derived from an EMBL/GenBank/DDBJ whole genome shotgun (WGS) entry which is preliminary data.</text>
</comment>
<dbReference type="OrthoDB" id="4464491at2"/>
<keyword evidence="2" id="KW-1185">Reference proteome</keyword>
<evidence type="ECO:0000313" key="2">
    <source>
        <dbReference type="Proteomes" id="UP000266677"/>
    </source>
</evidence>
<accession>A0A3A4KBC4</accession>
<evidence type="ECO:0000313" key="1">
    <source>
        <dbReference type="EMBL" id="RJO70901.1"/>
    </source>
</evidence>
<dbReference type="RefSeq" id="WP_120043958.1">
    <property type="nucleotide sequence ID" value="NZ_QZFU01000036.1"/>
</dbReference>
<gene>
    <name evidence="1" type="ORF">D5S18_27355</name>
</gene>
<organism evidence="1 2">
    <name type="scientific">Nocardia panacis</name>
    <dbReference type="NCBI Taxonomy" id="2340916"/>
    <lineage>
        <taxon>Bacteria</taxon>
        <taxon>Bacillati</taxon>
        <taxon>Actinomycetota</taxon>
        <taxon>Actinomycetes</taxon>
        <taxon>Mycobacteriales</taxon>
        <taxon>Nocardiaceae</taxon>
        <taxon>Nocardia</taxon>
    </lineage>
</organism>
<name>A0A3A4KBC4_9NOCA</name>